<sequence>MASQRDLPHLAEDGDPEIDIETGPNAESGGDSENTEEADSADEEPISASVRTPLRHREHPHRADTPDQQQPVLPSSYRYRPLAVVRKRGRPPYAEYCILWESWVQKGRHHVDALIDIYDR</sequence>
<evidence type="ECO:0000256" key="1">
    <source>
        <dbReference type="SAM" id="MobiDB-lite"/>
    </source>
</evidence>
<proteinExistence type="predicted"/>
<dbReference type="Proteomes" id="UP000054383">
    <property type="component" value="Unassembled WGS sequence"/>
</dbReference>
<feature type="region of interest" description="Disordered" evidence="1">
    <location>
        <begin position="1"/>
        <end position="79"/>
    </location>
</feature>
<feature type="compositionally biased region" description="Acidic residues" evidence="1">
    <location>
        <begin position="33"/>
        <end position="45"/>
    </location>
</feature>
<feature type="compositionally biased region" description="Basic and acidic residues" evidence="1">
    <location>
        <begin position="1"/>
        <end position="12"/>
    </location>
</feature>
<evidence type="ECO:0000313" key="3">
    <source>
        <dbReference type="Proteomes" id="UP000054383"/>
    </source>
</evidence>
<reference evidence="2 3" key="1">
    <citation type="submission" date="2015-04" db="EMBL/GenBank/DDBJ databases">
        <authorList>
            <person name="Syromyatnikov M.Y."/>
            <person name="Popov V.N."/>
        </authorList>
    </citation>
    <scope>NUCLEOTIDE SEQUENCE [LARGE SCALE GENOMIC DNA]</scope>
    <source>
        <strain evidence="2">WF-38-12</strain>
    </source>
</reference>
<evidence type="ECO:0000313" key="2">
    <source>
        <dbReference type="EMBL" id="CRG92825.1"/>
    </source>
</evidence>
<organism evidence="2 3">
    <name type="scientific">Talaromyces islandicus</name>
    <name type="common">Penicillium islandicum</name>
    <dbReference type="NCBI Taxonomy" id="28573"/>
    <lineage>
        <taxon>Eukaryota</taxon>
        <taxon>Fungi</taxon>
        <taxon>Dikarya</taxon>
        <taxon>Ascomycota</taxon>
        <taxon>Pezizomycotina</taxon>
        <taxon>Eurotiomycetes</taxon>
        <taxon>Eurotiomycetidae</taxon>
        <taxon>Eurotiales</taxon>
        <taxon>Trichocomaceae</taxon>
        <taxon>Talaromyces</taxon>
        <taxon>Talaromyces sect. Islandici</taxon>
    </lineage>
</organism>
<dbReference type="EMBL" id="CVMT01000020">
    <property type="protein sequence ID" value="CRG92825.1"/>
    <property type="molecule type" value="Genomic_DNA"/>
</dbReference>
<accession>A0A0U1MB93</accession>
<gene>
    <name evidence="2" type="ORF">PISL3812_09896</name>
</gene>
<keyword evidence="3" id="KW-1185">Reference proteome</keyword>
<dbReference type="AlphaFoldDB" id="A0A0U1MB93"/>
<protein>
    <submittedName>
        <fullName evidence="2">Uncharacterized protein</fullName>
    </submittedName>
</protein>
<name>A0A0U1MB93_TALIS</name>